<protein>
    <submittedName>
        <fullName evidence="1">Uncharacterized protein</fullName>
    </submittedName>
</protein>
<geneLocation type="plasmid" evidence="1 2">
    <name>pWP3-W19-ESBL-03_4</name>
</geneLocation>
<evidence type="ECO:0000313" key="2">
    <source>
        <dbReference type="Proteomes" id="UP000515442"/>
    </source>
</evidence>
<keyword evidence="1" id="KW-0614">Plasmid</keyword>
<proteinExistence type="predicted"/>
<dbReference type="EMBL" id="AP022042">
    <property type="protein sequence ID" value="BBR41929.1"/>
    <property type="molecule type" value="Genomic_DNA"/>
</dbReference>
<reference evidence="1 2" key="1">
    <citation type="submission" date="2019-12" db="EMBL/GenBank/DDBJ databases">
        <title>complete genome sequences of Aeromonas veronii str. WP3-W19-ESBL-03 isolated from wastewater treatment plant effluent.</title>
        <authorList>
            <person name="Sekizuka T."/>
            <person name="Itokawa K."/>
            <person name="Yatsu K."/>
            <person name="Inamine Y."/>
            <person name="Kuroda M."/>
        </authorList>
    </citation>
    <scope>NUCLEOTIDE SEQUENCE [LARGE SCALE GENOMIC DNA]</scope>
    <source>
        <strain evidence="1 2">WP3-W19-ESBL-03</strain>
        <plasmid evidence="1 2">pWP3-W19-ESBL-03_4</plasmid>
    </source>
</reference>
<gene>
    <name evidence="1" type="ORF">WP3W19E03_P40030</name>
</gene>
<accession>A0A6S5DB66</accession>
<name>A0A6S5DB66_AERVE</name>
<organism evidence="1 2">
    <name type="scientific">Aeromonas veronii</name>
    <dbReference type="NCBI Taxonomy" id="654"/>
    <lineage>
        <taxon>Bacteria</taxon>
        <taxon>Pseudomonadati</taxon>
        <taxon>Pseudomonadota</taxon>
        <taxon>Gammaproteobacteria</taxon>
        <taxon>Aeromonadales</taxon>
        <taxon>Aeromonadaceae</taxon>
        <taxon>Aeromonas</taxon>
    </lineage>
</organism>
<dbReference type="Proteomes" id="UP000515442">
    <property type="component" value="Plasmid pWP3-W19-ESBL-03_4"/>
</dbReference>
<evidence type="ECO:0000313" key="1">
    <source>
        <dbReference type="EMBL" id="BBR41929.1"/>
    </source>
</evidence>
<sequence length="170" mass="19372">MSVRGIRFGQNKMAEKRKELIELHWGEDLAALPLWDRRVDNGFSTVPRTLPYICRVLEHFAEKGKPLTQTYIALWCRMSDEGLIEIREKDALAYEAGFSGSRAVTTWASRMKVLAQAGFIDCRSGLSGDFHYTLMLHPLKVIKGKFEGNSQNDDFRKLVSRMSDVGASWE</sequence>
<dbReference type="AlphaFoldDB" id="A0A6S5DB66"/>
<dbReference type="RefSeq" id="WP_182939831.1">
    <property type="nucleotide sequence ID" value="NZ_AP022042.1"/>
</dbReference>